<proteinExistence type="predicted"/>
<keyword evidence="2" id="KW-1185">Reference proteome</keyword>
<dbReference type="Proteomes" id="UP000300879">
    <property type="component" value="Chromosome"/>
</dbReference>
<protein>
    <submittedName>
        <fullName evidence="1">Uncharacterized protein</fullName>
    </submittedName>
</protein>
<dbReference type="AlphaFoldDB" id="A0A4V1G3P4"/>
<evidence type="ECO:0000313" key="2">
    <source>
        <dbReference type="Proteomes" id="UP000300879"/>
    </source>
</evidence>
<reference evidence="1 2" key="1">
    <citation type="submission" date="2019-05" db="EMBL/GenBank/DDBJ databases">
        <authorList>
            <person name="Chen C."/>
        </authorList>
    </citation>
    <scope>NUCLEOTIDE SEQUENCE [LARGE SCALE GENOMIC DNA]</scope>
    <source>
        <strain evidence="1 2">HB172198</strain>
    </source>
</reference>
<organism evidence="1 2">
    <name type="scientific">Paenibacillus algicola</name>
    <dbReference type="NCBI Taxonomy" id="2565926"/>
    <lineage>
        <taxon>Bacteria</taxon>
        <taxon>Bacillati</taxon>
        <taxon>Bacillota</taxon>
        <taxon>Bacilli</taxon>
        <taxon>Bacillales</taxon>
        <taxon>Paenibacillaceae</taxon>
        <taxon>Paenibacillus</taxon>
    </lineage>
</organism>
<evidence type="ECO:0000313" key="1">
    <source>
        <dbReference type="EMBL" id="QCT01904.1"/>
    </source>
</evidence>
<dbReference type="RefSeq" id="WP_138224983.1">
    <property type="nucleotide sequence ID" value="NZ_CP040396.1"/>
</dbReference>
<dbReference type="EMBL" id="CP040396">
    <property type="protein sequence ID" value="QCT01904.1"/>
    <property type="molecule type" value="Genomic_DNA"/>
</dbReference>
<accession>A0A4V1G3P4</accession>
<dbReference type="KEGG" id="palo:E6C60_1186"/>
<dbReference type="OrthoDB" id="2660806at2"/>
<gene>
    <name evidence="1" type="ORF">E6C60_1186</name>
</gene>
<sequence>MSRSTRREQEAKAELVASIARSQHALAHMLEQIAESASFSDVTVKKLAENIRLLTQYQEVMSQMLTGISFNRVKEGAPAPVWLASIAGRETRPQGRR</sequence>
<name>A0A4V1G3P4_9BACL</name>